<dbReference type="EMBL" id="JBHTND010000030">
    <property type="protein sequence ID" value="MFD1303507.1"/>
    <property type="molecule type" value="Genomic_DNA"/>
</dbReference>
<reference evidence="2" key="1">
    <citation type="journal article" date="2019" name="Int. J. Syst. Evol. Microbiol.">
        <title>The Global Catalogue of Microorganisms (GCM) 10K type strain sequencing project: providing services to taxonomists for standard genome sequencing and annotation.</title>
        <authorList>
            <consortium name="The Broad Institute Genomics Platform"/>
            <consortium name="The Broad Institute Genome Sequencing Center for Infectious Disease"/>
            <person name="Wu L."/>
            <person name="Ma J."/>
        </authorList>
    </citation>
    <scope>NUCLEOTIDE SEQUENCE [LARGE SCALE GENOMIC DNA]</scope>
    <source>
        <strain evidence="2">CCUG 56108</strain>
    </source>
</reference>
<dbReference type="Proteomes" id="UP001597176">
    <property type="component" value="Unassembled WGS sequence"/>
</dbReference>
<evidence type="ECO:0000313" key="1">
    <source>
        <dbReference type="EMBL" id="MFD1303507.1"/>
    </source>
</evidence>
<evidence type="ECO:0000313" key="2">
    <source>
        <dbReference type="Proteomes" id="UP001597176"/>
    </source>
</evidence>
<gene>
    <name evidence="1" type="ORF">ACFQ4G_18195</name>
</gene>
<protein>
    <submittedName>
        <fullName evidence="1">Uncharacterized protein</fullName>
    </submittedName>
</protein>
<accession>A0ABW3X286</accession>
<dbReference type="RefSeq" id="WP_238208526.1">
    <property type="nucleotide sequence ID" value="NZ_JBHTND010000030.1"/>
</dbReference>
<sequence length="103" mass="11085">MKLHGVQPLDWDRVHTAARKEALRVAAQALDGIQREAPHLQVAAVAALFAAFAQRTGGSAETMHHLGSRILRPEAHHTKDNGVAQSTLDFVGLCVMGQEVVEA</sequence>
<name>A0ABW3X286_9HYPH</name>
<comment type="caution">
    <text evidence="1">The sequence shown here is derived from an EMBL/GenBank/DDBJ whole genome shotgun (WGS) entry which is preliminary data.</text>
</comment>
<organism evidence="1 2">
    <name type="scientific">Methylobacterium marchantiae</name>
    <dbReference type="NCBI Taxonomy" id="600331"/>
    <lineage>
        <taxon>Bacteria</taxon>
        <taxon>Pseudomonadati</taxon>
        <taxon>Pseudomonadota</taxon>
        <taxon>Alphaproteobacteria</taxon>
        <taxon>Hyphomicrobiales</taxon>
        <taxon>Methylobacteriaceae</taxon>
        <taxon>Methylobacterium</taxon>
    </lineage>
</organism>
<keyword evidence="2" id="KW-1185">Reference proteome</keyword>
<proteinExistence type="predicted"/>